<evidence type="ECO:0000313" key="3">
    <source>
        <dbReference type="Proteomes" id="UP000471147"/>
    </source>
</evidence>
<evidence type="ECO:0000256" key="1">
    <source>
        <dbReference type="SAM" id="Phobius"/>
    </source>
</evidence>
<organism evidence="2 3">
    <name type="scientific">Sphingorhabdus profundilacus</name>
    <dbReference type="NCBI Taxonomy" id="2509718"/>
    <lineage>
        <taxon>Bacteria</taxon>
        <taxon>Pseudomonadati</taxon>
        <taxon>Pseudomonadota</taxon>
        <taxon>Alphaproteobacteria</taxon>
        <taxon>Sphingomonadales</taxon>
        <taxon>Sphingomonadaceae</taxon>
        <taxon>Sphingorhabdus</taxon>
    </lineage>
</organism>
<feature type="transmembrane region" description="Helical" evidence="1">
    <location>
        <begin position="163"/>
        <end position="183"/>
    </location>
</feature>
<proteinExistence type="predicted"/>
<protein>
    <recommendedName>
        <fullName evidence="4">DedA family protein</fullName>
    </recommendedName>
</protein>
<comment type="caution">
    <text evidence="2">The sequence shown here is derived from an EMBL/GenBank/DDBJ whole genome shotgun (WGS) entry which is preliminary data.</text>
</comment>
<feature type="transmembrane region" description="Helical" evidence="1">
    <location>
        <begin position="45"/>
        <end position="65"/>
    </location>
</feature>
<gene>
    <name evidence="2" type="ORF">EUU23_00415</name>
</gene>
<accession>A0A6I4LWI4</accession>
<keyword evidence="1" id="KW-1133">Transmembrane helix</keyword>
<keyword evidence="3" id="KW-1185">Reference proteome</keyword>
<evidence type="ECO:0008006" key="4">
    <source>
        <dbReference type="Google" id="ProtNLM"/>
    </source>
</evidence>
<dbReference type="OrthoDB" id="7408618at2"/>
<dbReference type="RefSeq" id="WP_160352182.1">
    <property type="nucleotide sequence ID" value="NZ_SDWJ01000001.1"/>
</dbReference>
<reference evidence="2 3" key="1">
    <citation type="submission" date="2019-01" db="EMBL/GenBank/DDBJ databases">
        <title>Sphingorhabdus lacus sp.nov., isolated from an oligotrophic freshwater lake.</title>
        <authorList>
            <person name="Park M."/>
        </authorList>
    </citation>
    <scope>NUCLEOTIDE SEQUENCE [LARGE SCALE GENOMIC DNA]</scope>
    <source>
        <strain evidence="2 3">IMCC26285</strain>
    </source>
</reference>
<dbReference type="InterPro" id="IPR051311">
    <property type="entry name" value="DedA_domain"/>
</dbReference>
<dbReference type="AlphaFoldDB" id="A0A6I4LWI4"/>
<keyword evidence="1" id="KW-0472">Membrane</keyword>
<keyword evidence="1" id="KW-0812">Transmembrane</keyword>
<name>A0A6I4LWI4_9SPHN</name>
<dbReference type="EMBL" id="SDWJ01000001">
    <property type="protein sequence ID" value="MVZ96164.1"/>
    <property type="molecule type" value="Genomic_DNA"/>
</dbReference>
<feature type="transmembrane region" description="Helical" evidence="1">
    <location>
        <begin position="5"/>
        <end position="25"/>
    </location>
</feature>
<feature type="transmembrane region" description="Helical" evidence="1">
    <location>
        <begin position="132"/>
        <end position="151"/>
    </location>
</feature>
<evidence type="ECO:0000313" key="2">
    <source>
        <dbReference type="EMBL" id="MVZ96164.1"/>
    </source>
</evidence>
<dbReference type="Proteomes" id="UP000471147">
    <property type="component" value="Unassembled WGS sequence"/>
</dbReference>
<dbReference type="PANTHER" id="PTHR42709">
    <property type="entry name" value="ALKALINE PHOSPHATASE LIKE PROTEIN"/>
    <property type="match status" value="1"/>
</dbReference>
<feature type="transmembrane region" description="Helical" evidence="1">
    <location>
        <begin position="96"/>
        <end position="120"/>
    </location>
</feature>
<sequence>MAEQLLAFAVLIALIFALNLIPVFAPPTWMALAFVGFRFPETNPWALALVGAGAATSGRLTLALLSHKIVSRKLLSKAQRANIDVIKRRLEKRKTLTFGIFLSYAFSPLPSNFLFIAYGLTGLPLLRVALPFFLGRCVSYAFFILSGQAAGRRFEIDSIETTLYASGYFFITQFVVIAALYAFTRIDWEVLLDDHRFVWRR</sequence>